<evidence type="ECO:0000256" key="1">
    <source>
        <dbReference type="ARBA" id="ARBA00004141"/>
    </source>
</evidence>
<feature type="transmembrane region" description="Helical" evidence="5">
    <location>
        <begin position="274"/>
        <end position="290"/>
    </location>
</feature>
<dbReference type="InterPro" id="IPR000620">
    <property type="entry name" value="EamA_dom"/>
</dbReference>
<evidence type="ECO:0000256" key="5">
    <source>
        <dbReference type="SAM" id="Phobius"/>
    </source>
</evidence>
<dbReference type="InterPro" id="IPR050638">
    <property type="entry name" value="AA-Vitamin_Transporters"/>
</dbReference>
<dbReference type="EMBL" id="UOEJ01000213">
    <property type="protein sequence ID" value="VAW05521.1"/>
    <property type="molecule type" value="Genomic_DNA"/>
</dbReference>
<evidence type="ECO:0000259" key="6">
    <source>
        <dbReference type="Pfam" id="PF00892"/>
    </source>
</evidence>
<feature type="domain" description="EamA" evidence="6">
    <location>
        <begin position="11"/>
        <end position="141"/>
    </location>
</feature>
<proteinExistence type="predicted"/>
<name>A0A3B0SH29_9ZZZZ</name>
<evidence type="ECO:0000313" key="7">
    <source>
        <dbReference type="EMBL" id="VAW05521.1"/>
    </source>
</evidence>
<accession>A0A3B0SH29</accession>
<dbReference type="InterPro" id="IPR037185">
    <property type="entry name" value="EmrE-like"/>
</dbReference>
<keyword evidence="2 5" id="KW-0812">Transmembrane</keyword>
<feature type="transmembrane region" description="Helical" evidence="5">
    <location>
        <begin position="97"/>
        <end position="117"/>
    </location>
</feature>
<protein>
    <recommendedName>
        <fullName evidence="6">EamA domain-containing protein</fullName>
    </recommendedName>
</protein>
<feature type="domain" description="EamA" evidence="6">
    <location>
        <begin position="158"/>
        <end position="289"/>
    </location>
</feature>
<feature type="transmembrane region" description="Helical" evidence="5">
    <location>
        <begin position="218"/>
        <end position="241"/>
    </location>
</feature>
<keyword evidence="4 5" id="KW-0472">Membrane</keyword>
<dbReference type="PANTHER" id="PTHR32322">
    <property type="entry name" value="INNER MEMBRANE TRANSPORTER"/>
    <property type="match status" value="1"/>
</dbReference>
<dbReference type="GO" id="GO:0016020">
    <property type="term" value="C:membrane"/>
    <property type="evidence" value="ECO:0007669"/>
    <property type="project" value="UniProtKB-SubCell"/>
</dbReference>
<evidence type="ECO:0000256" key="3">
    <source>
        <dbReference type="ARBA" id="ARBA00022989"/>
    </source>
</evidence>
<keyword evidence="3 5" id="KW-1133">Transmembrane helix</keyword>
<feature type="transmembrane region" description="Helical" evidence="5">
    <location>
        <begin position="248"/>
        <end position="268"/>
    </location>
</feature>
<sequence>MTENRAPSHFIYLILLALLWGTAYMFVKISLESVPPLTISAARTTIGAIILTLIALKMGIKLPRELSQWRDCAIIGVAGTVIPFFLLNWSIQYVHSSLAAICMSLLPLFTVVLAHYLTHDEKFKLNKLIGIFFGMIGVASLFYGTMTGVDSGPQVYLALIGLIATSFFYALSGVLIKRLKNKNPISMASAMLIVSSVMTIPLALIFDSPWTITPSLSSIYSILMLGAFSTAMATLLLFHLTHLAGATFVSYSTYLLPLVGISSGYIWLDEPLKITYILSVLFIFIGIFLAENGKIRTHIKNKI</sequence>
<dbReference type="SUPFAM" id="SSF103481">
    <property type="entry name" value="Multidrug resistance efflux transporter EmrE"/>
    <property type="match status" value="2"/>
</dbReference>
<dbReference type="Pfam" id="PF00892">
    <property type="entry name" value="EamA"/>
    <property type="match status" value="2"/>
</dbReference>
<gene>
    <name evidence="7" type="ORF">MNBD_ALPHA01-65</name>
</gene>
<feature type="transmembrane region" description="Helical" evidence="5">
    <location>
        <begin position="12"/>
        <end position="31"/>
    </location>
</feature>
<evidence type="ECO:0000256" key="2">
    <source>
        <dbReference type="ARBA" id="ARBA00022692"/>
    </source>
</evidence>
<organism evidence="7">
    <name type="scientific">hydrothermal vent metagenome</name>
    <dbReference type="NCBI Taxonomy" id="652676"/>
    <lineage>
        <taxon>unclassified sequences</taxon>
        <taxon>metagenomes</taxon>
        <taxon>ecological metagenomes</taxon>
    </lineage>
</organism>
<dbReference type="Gene3D" id="1.10.3730.20">
    <property type="match status" value="1"/>
</dbReference>
<comment type="subcellular location">
    <subcellularLocation>
        <location evidence="1">Membrane</location>
        <topology evidence="1">Multi-pass membrane protein</topology>
    </subcellularLocation>
</comment>
<feature type="transmembrane region" description="Helical" evidence="5">
    <location>
        <begin position="72"/>
        <end position="91"/>
    </location>
</feature>
<feature type="transmembrane region" description="Helical" evidence="5">
    <location>
        <begin position="155"/>
        <end position="176"/>
    </location>
</feature>
<feature type="transmembrane region" description="Helical" evidence="5">
    <location>
        <begin position="188"/>
        <end position="206"/>
    </location>
</feature>
<dbReference type="AlphaFoldDB" id="A0A3B0SH29"/>
<reference evidence="7" key="1">
    <citation type="submission" date="2018-06" db="EMBL/GenBank/DDBJ databases">
        <authorList>
            <person name="Zhirakovskaya E."/>
        </authorList>
    </citation>
    <scope>NUCLEOTIDE SEQUENCE</scope>
</reference>
<feature type="transmembrane region" description="Helical" evidence="5">
    <location>
        <begin position="129"/>
        <end position="149"/>
    </location>
</feature>
<feature type="transmembrane region" description="Helical" evidence="5">
    <location>
        <begin position="37"/>
        <end position="60"/>
    </location>
</feature>
<evidence type="ECO:0000256" key="4">
    <source>
        <dbReference type="ARBA" id="ARBA00023136"/>
    </source>
</evidence>
<dbReference type="PANTHER" id="PTHR32322:SF9">
    <property type="entry name" value="AMINO-ACID METABOLITE EFFLUX PUMP-RELATED"/>
    <property type="match status" value="1"/>
</dbReference>